<accession>A0AAV7NRW7</accession>
<dbReference type="AlphaFoldDB" id="A0AAV7NRW7"/>
<organism evidence="1 2">
    <name type="scientific">Pleurodeles waltl</name>
    <name type="common">Iberian ribbed newt</name>
    <dbReference type="NCBI Taxonomy" id="8319"/>
    <lineage>
        <taxon>Eukaryota</taxon>
        <taxon>Metazoa</taxon>
        <taxon>Chordata</taxon>
        <taxon>Craniata</taxon>
        <taxon>Vertebrata</taxon>
        <taxon>Euteleostomi</taxon>
        <taxon>Amphibia</taxon>
        <taxon>Batrachia</taxon>
        <taxon>Caudata</taxon>
        <taxon>Salamandroidea</taxon>
        <taxon>Salamandridae</taxon>
        <taxon>Pleurodelinae</taxon>
        <taxon>Pleurodeles</taxon>
    </lineage>
</organism>
<evidence type="ECO:0000313" key="2">
    <source>
        <dbReference type="Proteomes" id="UP001066276"/>
    </source>
</evidence>
<protein>
    <submittedName>
        <fullName evidence="1">Uncharacterized protein</fullName>
    </submittedName>
</protein>
<dbReference type="Proteomes" id="UP001066276">
    <property type="component" value="Chromosome 8"/>
</dbReference>
<feature type="non-terminal residue" evidence="1">
    <location>
        <position position="1"/>
    </location>
</feature>
<reference evidence="1" key="1">
    <citation type="journal article" date="2022" name="bioRxiv">
        <title>Sequencing and chromosome-scale assembly of the giantPleurodeles waltlgenome.</title>
        <authorList>
            <person name="Brown T."/>
            <person name="Elewa A."/>
            <person name="Iarovenko S."/>
            <person name="Subramanian E."/>
            <person name="Araus A.J."/>
            <person name="Petzold A."/>
            <person name="Susuki M."/>
            <person name="Suzuki K.-i.T."/>
            <person name="Hayashi T."/>
            <person name="Toyoda A."/>
            <person name="Oliveira C."/>
            <person name="Osipova E."/>
            <person name="Leigh N.D."/>
            <person name="Simon A."/>
            <person name="Yun M.H."/>
        </authorList>
    </citation>
    <scope>NUCLEOTIDE SEQUENCE</scope>
    <source>
        <strain evidence="1">20211129_DDA</strain>
        <tissue evidence="1">Liver</tissue>
    </source>
</reference>
<comment type="caution">
    <text evidence="1">The sequence shown here is derived from an EMBL/GenBank/DDBJ whole genome shotgun (WGS) entry which is preliminary data.</text>
</comment>
<gene>
    <name evidence="1" type="ORF">NDU88_005912</name>
</gene>
<proteinExistence type="predicted"/>
<dbReference type="EMBL" id="JANPWB010000012">
    <property type="protein sequence ID" value="KAJ1117715.1"/>
    <property type="molecule type" value="Genomic_DNA"/>
</dbReference>
<sequence length="51" mass="5704">LNEPVTSLAEFLIGILNRKFCRHYCDFCCCRSSGMTSSCGTMVALDEYGFL</sequence>
<name>A0AAV7NRW7_PLEWA</name>
<feature type="non-terminal residue" evidence="1">
    <location>
        <position position="51"/>
    </location>
</feature>
<keyword evidence="2" id="KW-1185">Reference proteome</keyword>
<evidence type="ECO:0000313" key="1">
    <source>
        <dbReference type="EMBL" id="KAJ1117715.1"/>
    </source>
</evidence>